<dbReference type="GO" id="GO:0003700">
    <property type="term" value="F:DNA-binding transcription factor activity"/>
    <property type="evidence" value="ECO:0007669"/>
    <property type="project" value="InterPro"/>
</dbReference>
<dbReference type="Gene3D" id="3.40.250.10">
    <property type="entry name" value="Rhodanese-like domain"/>
    <property type="match status" value="1"/>
</dbReference>
<dbReference type="SUPFAM" id="SSF46785">
    <property type="entry name" value="Winged helix' DNA-binding domain"/>
    <property type="match status" value="1"/>
</dbReference>
<evidence type="ECO:0000256" key="2">
    <source>
        <dbReference type="ARBA" id="ARBA00023125"/>
    </source>
</evidence>
<dbReference type="EMBL" id="MCIF01000002">
    <property type="protein sequence ID" value="RAQ98456.1"/>
    <property type="molecule type" value="Genomic_DNA"/>
</dbReference>
<evidence type="ECO:0000256" key="3">
    <source>
        <dbReference type="ARBA" id="ARBA00023163"/>
    </source>
</evidence>
<evidence type="ECO:0000313" key="7">
    <source>
        <dbReference type="Proteomes" id="UP000248706"/>
    </source>
</evidence>
<keyword evidence="2" id="KW-0238">DNA-binding</keyword>
<dbReference type="InterPro" id="IPR036873">
    <property type="entry name" value="Rhodanese-like_dom_sf"/>
</dbReference>
<dbReference type="NCBIfam" id="NF033788">
    <property type="entry name" value="HTH_metalloreg"/>
    <property type="match status" value="1"/>
</dbReference>
<evidence type="ECO:0000259" key="5">
    <source>
        <dbReference type="PROSITE" id="PS50987"/>
    </source>
</evidence>
<dbReference type="InterPro" id="IPR011991">
    <property type="entry name" value="ArsR-like_HTH"/>
</dbReference>
<dbReference type="PRINTS" id="PR00778">
    <property type="entry name" value="HTHARSR"/>
</dbReference>
<name>A0A328VL68_9CHLR</name>
<dbReference type="PANTHER" id="PTHR43132">
    <property type="entry name" value="ARSENICAL RESISTANCE OPERON REPRESSOR ARSR-RELATED"/>
    <property type="match status" value="1"/>
</dbReference>
<comment type="caution">
    <text evidence="6">The sequence shown here is derived from an EMBL/GenBank/DDBJ whole genome shotgun (WGS) entry which is preliminary data.</text>
</comment>
<dbReference type="InterPro" id="IPR036390">
    <property type="entry name" value="WH_DNA-bd_sf"/>
</dbReference>
<dbReference type="GO" id="GO:0003677">
    <property type="term" value="F:DNA binding"/>
    <property type="evidence" value="ECO:0007669"/>
    <property type="project" value="UniProtKB-KW"/>
</dbReference>
<dbReference type="InterPro" id="IPR036388">
    <property type="entry name" value="WH-like_DNA-bd_sf"/>
</dbReference>
<dbReference type="Gene3D" id="1.10.10.10">
    <property type="entry name" value="Winged helix-like DNA-binding domain superfamily/Winged helix DNA-binding domain"/>
    <property type="match status" value="1"/>
</dbReference>
<sequence>MEYQRSESKRAFKDQLYEQLARIGKALASPHRLELLDLLAQSERSVEELARETTLPVATVSQHLQILHAARLVDVRRRGRHRRYRLASGEVARLWLALRRTGEAHLAELEQLVTTWLPERRHWPALSIDAALELLNTGRALLLDVRPRDEYASAHLPQARSLPVAELATHLSELPRDCEIIAYCRGPYCVFADEAVALLRAHGFRAWRLEVGVPEWQERGLPLIEERSDFSWQV</sequence>
<dbReference type="SUPFAM" id="SSF52821">
    <property type="entry name" value="Rhodanese/Cell cycle control phosphatase"/>
    <property type="match status" value="1"/>
</dbReference>
<dbReference type="AlphaFoldDB" id="A0A328VL68"/>
<proteinExistence type="predicted"/>
<evidence type="ECO:0000259" key="4">
    <source>
        <dbReference type="PROSITE" id="PS50206"/>
    </source>
</evidence>
<dbReference type="InterPro" id="IPR001845">
    <property type="entry name" value="HTH_ArsR_DNA-bd_dom"/>
</dbReference>
<dbReference type="CDD" id="cd00158">
    <property type="entry name" value="RHOD"/>
    <property type="match status" value="1"/>
</dbReference>
<keyword evidence="3" id="KW-0804">Transcription</keyword>
<dbReference type="CDD" id="cd00090">
    <property type="entry name" value="HTH_ARSR"/>
    <property type="match status" value="1"/>
</dbReference>
<dbReference type="Pfam" id="PF01022">
    <property type="entry name" value="HTH_5"/>
    <property type="match status" value="1"/>
</dbReference>
<dbReference type="InterPro" id="IPR001763">
    <property type="entry name" value="Rhodanese-like_dom"/>
</dbReference>
<keyword evidence="1" id="KW-0805">Transcription regulation</keyword>
<dbReference type="PANTHER" id="PTHR43132:SF8">
    <property type="entry name" value="HTH-TYPE TRANSCRIPTIONAL REGULATOR KMTR"/>
    <property type="match status" value="1"/>
</dbReference>
<dbReference type="SMART" id="SM00418">
    <property type="entry name" value="HTH_ARSR"/>
    <property type="match status" value="1"/>
</dbReference>
<feature type="domain" description="Rhodanese" evidence="4">
    <location>
        <begin position="136"/>
        <end position="225"/>
    </location>
</feature>
<keyword evidence="7" id="KW-1185">Reference proteome</keyword>
<evidence type="ECO:0000256" key="1">
    <source>
        <dbReference type="ARBA" id="ARBA00023015"/>
    </source>
</evidence>
<evidence type="ECO:0000313" key="6">
    <source>
        <dbReference type="EMBL" id="RAQ98456.1"/>
    </source>
</evidence>
<dbReference type="Proteomes" id="UP000248706">
    <property type="component" value="Unassembled WGS sequence"/>
</dbReference>
<organism evidence="6 7">
    <name type="scientific">Thermogemmatispora tikiterensis</name>
    <dbReference type="NCBI Taxonomy" id="1825093"/>
    <lineage>
        <taxon>Bacteria</taxon>
        <taxon>Bacillati</taxon>
        <taxon>Chloroflexota</taxon>
        <taxon>Ktedonobacteria</taxon>
        <taxon>Thermogemmatisporales</taxon>
        <taxon>Thermogemmatisporaceae</taxon>
        <taxon>Thermogemmatispora</taxon>
    </lineage>
</organism>
<dbReference type="SMART" id="SM00450">
    <property type="entry name" value="RHOD"/>
    <property type="match status" value="1"/>
</dbReference>
<dbReference type="PROSITE" id="PS50206">
    <property type="entry name" value="RHODANESE_3"/>
    <property type="match status" value="1"/>
</dbReference>
<feature type="domain" description="HTH arsR-type" evidence="5">
    <location>
        <begin position="12"/>
        <end position="106"/>
    </location>
</feature>
<protein>
    <submittedName>
        <fullName evidence="6">ArsR family transcriptional regulator</fullName>
    </submittedName>
</protein>
<dbReference type="OrthoDB" id="9800872at2"/>
<dbReference type="Pfam" id="PF00581">
    <property type="entry name" value="Rhodanese"/>
    <property type="match status" value="1"/>
</dbReference>
<dbReference type="InterPro" id="IPR051011">
    <property type="entry name" value="Metal_resp_trans_reg"/>
</dbReference>
<accession>A0A328VL68</accession>
<reference evidence="6 7" key="1">
    <citation type="submission" date="2016-08" db="EMBL/GenBank/DDBJ databases">
        <title>Analysis of Carbohydrate Active Enzymes in Thermogemmatispora T81 Reveals Carbohydrate Degradation Ability.</title>
        <authorList>
            <person name="Tomazini A."/>
            <person name="Lal S."/>
            <person name="Stott M."/>
            <person name="Henrissat B."/>
            <person name="Polikarpov I."/>
            <person name="Sparling R."/>
            <person name="Levin D.B."/>
        </authorList>
    </citation>
    <scope>NUCLEOTIDE SEQUENCE [LARGE SCALE GENOMIC DNA]</scope>
    <source>
        <strain evidence="6 7">T81</strain>
    </source>
</reference>
<dbReference type="PROSITE" id="PS50987">
    <property type="entry name" value="HTH_ARSR_2"/>
    <property type="match status" value="1"/>
</dbReference>
<dbReference type="RefSeq" id="WP_112433754.1">
    <property type="nucleotide sequence ID" value="NZ_MCIF01000002.1"/>
</dbReference>
<gene>
    <name evidence="6" type="ORF">A4R35_23140</name>
</gene>